<organism evidence="1 2">
    <name type="scientific">Botryotinia calthae</name>
    <dbReference type="NCBI Taxonomy" id="38488"/>
    <lineage>
        <taxon>Eukaryota</taxon>
        <taxon>Fungi</taxon>
        <taxon>Dikarya</taxon>
        <taxon>Ascomycota</taxon>
        <taxon>Pezizomycotina</taxon>
        <taxon>Leotiomycetes</taxon>
        <taxon>Helotiales</taxon>
        <taxon>Sclerotiniaceae</taxon>
        <taxon>Botryotinia</taxon>
    </lineage>
</organism>
<evidence type="ECO:0000313" key="2">
    <source>
        <dbReference type="Proteomes" id="UP000297299"/>
    </source>
</evidence>
<evidence type="ECO:0000313" key="1">
    <source>
        <dbReference type="EMBL" id="TEY52884.1"/>
    </source>
</evidence>
<sequence>MASHFHISLMMLNRVAEGGLYRKEHWQDAVLFSPMNSLYGPHTQAGLGSKKQNTFDTPLRSFFASDDVIEQKWYRFRLLVFDFTKRQLTKPGDAHVTFHAILEQVKQLTGDTFVRGLPATNFEMGLCWKPGSLLGVRRRKDLTVLKTMSLDRRGPFPSWSWLGWHNAISIRVEERYRDLGLDPEITCYVLRNSPLRLVRVPRISSDVPGGQIRFHPLQSQQSSPNAISLEDIPEHFPELGIEKLDDTPDDQLIFFWAEVAQFEVSEILTVKHEIPKKHTMGTSIYP</sequence>
<dbReference type="PANTHER" id="PTHR33112">
    <property type="entry name" value="DOMAIN PROTEIN, PUTATIVE-RELATED"/>
    <property type="match status" value="1"/>
</dbReference>
<gene>
    <name evidence="1" type="ORF">BOTCAL_0254g00080</name>
</gene>
<dbReference type="AlphaFoldDB" id="A0A4Y8CZ05"/>
<dbReference type="OrthoDB" id="5135333at2759"/>
<proteinExistence type="predicted"/>
<protein>
    <submittedName>
        <fullName evidence="1">Uncharacterized protein</fullName>
    </submittedName>
</protein>
<dbReference type="EMBL" id="PHWZ01000253">
    <property type="protein sequence ID" value="TEY52884.1"/>
    <property type="molecule type" value="Genomic_DNA"/>
</dbReference>
<dbReference type="PANTHER" id="PTHR33112:SF14">
    <property type="entry name" value="HETEROKARYON INCOMPATIBILITY DOMAIN-CONTAINING PROTEIN"/>
    <property type="match status" value="1"/>
</dbReference>
<comment type="caution">
    <text evidence="1">The sequence shown here is derived from an EMBL/GenBank/DDBJ whole genome shotgun (WGS) entry which is preliminary data.</text>
</comment>
<keyword evidence="2" id="KW-1185">Reference proteome</keyword>
<reference evidence="1 2" key="1">
    <citation type="submission" date="2017-11" db="EMBL/GenBank/DDBJ databases">
        <title>Comparative genomics of Botrytis spp.</title>
        <authorList>
            <person name="Valero-Jimenez C.A."/>
            <person name="Tapia P."/>
            <person name="Veloso J."/>
            <person name="Silva-Moreno E."/>
            <person name="Staats M."/>
            <person name="Valdes J.H."/>
            <person name="Van Kan J.A.L."/>
        </authorList>
    </citation>
    <scope>NUCLEOTIDE SEQUENCE [LARGE SCALE GENOMIC DNA]</scope>
    <source>
        <strain evidence="1 2">MUCL2830</strain>
    </source>
</reference>
<dbReference type="STRING" id="38488.A0A4Y8CZ05"/>
<dbReference type="Proteomes" id="UP000297299">
    <property type="component" value="Unassembled WGS sequence"/>
</dbReference>
<name>A0A4Y8CZ05_9HELO</name>
<accession>A0A4Y8CZ05</accession>